<accession>A0A0K2XMI4</accession>
<evidence type="ECO:0000313" key="1">
    <source>
        <dbReference type="EMBL" id="CRI35223.1"/>
    </source>
</evidence>
<evidence type="ECO:0000313" key="2">
    <source>
        <dbReference type="Proteomes" id="UP000046090"/>
    </source>
</evidence>
<sequence>MHALQNTFYSPRALTLLLTTPCVQQKAHYKKHLAKLKSLPHLV</sequence>
<organism evidence="1 2">
    <name type="scientific">Helicobacter heilmannii</name>
    <dbReference type="NCBI Taxonomy" id="35817"/>
    <lineage>
        <taxon>Bacteria</taxon>
        <taxon>Pseudomonadati</taxon>
        <taxon>Campylobacterota</taxon>
        <taxon>Epsilonproteobacteria</taxon>
        <taxon>Campylobacterales</taxon>
        <taxon>Helicobacteraceae</taxon>
        <taxon>Helicobacter</taxon>
    </lineage>
</organism>
<dbReference type="AlphaFoldDB" id="A0A0K2XMI4"/>
<proteinExistence type="predicted"/>
<dbReference type="EMBL" id="CDMK01000003">
    <property type="protein sequence ID" value="CRI35223.1"/>
    <property type="molecule type" value="Genomic_DNA"/>
</dbReference>
<dbReference type="STRING" id="1216962.BN341_16520"/>
<keyword evidence="2" id="KW-1185">Reference proteome</keyword>
<gene>
    <name evidence="1" type="ORF">HHE01_02210</name>
</gene>
<dbReference type="Proteomes" id="UP000046090">
    <property type="component" value="Unassembled WGS sequence"/>
</dbReference>
<protein>
    <submittedName>
        <fullName evidence="1">Uncharacterized protein</fullName>
    </submittedName>
</protein>
<name>A0A0K2XMI4_HELHE</name>
<reference evidence="2" key="1">
    <citation type="submission" date="2014-12" db="EMBL/GenBank/DDBJ databases">
        <authorList>
            <person name="Smet A."/>
        </authorList>
    </citation>
    <scope>NUCLEOTIDE SEQUENCE [LARGE SCALE GENOMIC DNA]</scope>
</reference>